<reference evidence="1" key="1">
    <citation type="journal article" date="2020" name="Nature">
        <title>Giant virus diversity and host interactions through global metagenomics.</title>
        <authorList>
            <person name="Schulz F."/>
            <person name="Roux S."/>
            <person name="Paez-Espino D."/>
            <person name="Jungbluth S."/>
            <person name="Walsh D.A."/>
            <person name="Denef V.J."/>
            <person name="McMahon K.D."/>
            <person name="Konstantinidis K.T."/>
            <person name="Eloe-Fadrosh E.A."/>
            <person name="Kyrpides N.C."/>
            <person name="Woyke T."/>
        </authorList>
    </citation>
    <scope>NUCLEOTIDE SEQUENCE</scope>
    <source>
        <strain evidence="1">GVMAG-M-3300021425-30</strain>
    </source>
</reference>
<evidence type="ECO:0000313" key="1">
    <source>
        <dbReference type="EMBL" id="QHT06530.1"/>
    </source>
</evidence>
<accession>A0A6C0CRQ3</accession>
<organism evidence="1">
    <name type="scientific">viral metagenome</name>
    <dbReference type="NCBI Taxonomy" id="1070528"/>
    <lineage>
        <taxon>unclassified sequences</taxon>
        <taxon>metagenomes</taxon>
        <taxon>organismal metagenomes</taxon>
    </lineage>
</organism>
<proteinExistence type="predicted"/>
<dbReference type="AlphaFoldDB" id="A0A6C0CRQ3"/>
<protein>
    <submittedName>
        <fullName evidence="1">Uncharacterized protein</fullName>
    </submittedName>
</protein>
<sequence>MNYIIEDGIDFWNELTNDEDIVESKIEKCLLTNTKLTRNYITLPCDHKFNYVPLFNETMQSKQYQKYNKFPLRSYEVRCPYCRTRHSKLLPWIPNEGLEYNSLVCSKTRCLAHKKCSYCYKSGKSKGESCNDLRGFEGTDGKVLCIKHRKQLDKKKKVNTNKKLSKDEERFLKKVLKKQMQSYLEANNKQYKKSATKLILMRTMQQHNLKLDLDIVSKIGCVNTIIS</sequence>
<name>A0A6C0CRQ3_9ZZZZ</name>
<dbReference type="EMBL" id="MN739469">
    <property type="protein sequence ID" value="QHT06530.1"/>
    <property type="molecule type" value="Genomic_DNA"/>
</dbReference>